<evidence type="ECO:0000313" key="1">
    <source>
        <dbReference type="EMBL" id="GFO25626.1"/>
    </source>
</evidence>
<protein>
    <submittedName>
        <fullName evidence="1">U3-aranetoxin-ce1a-like isoform x1</fullName>
    </submittedName>
</protein>
<gene>
    <name evidence="1" type="ORF">PoB_005213100</name>
</gene>
<dbReference type="AlphaFoldDB" id="A0AAV4BYL5"/>
<proteinExistence type="predicted"/>
<reference evidence="1 2" key="1">
    <citation type="journal article" date="2021" name="Elife">
        <title>Chloroplast acquisition without the gene transfer in kleptoplastic sea slugs, Plakobranchus ocellatus.</title>
        <authorList>
            <person name="Maeda T."/>
            <person name="Takahashi S."/>
            <person name="Yoshida T."/>
            <person name="Shimamura S."/>
            <person name="Takaki Y."/>
            <person name="Nagai Y."/>
            <person name="Toyoda A."/>
            <person name="Suzuki Y."/>
            <person name="Arimoto A."/>
            <person name="Ishii H."/>
            <person name="Satoh N."/>
            <person name="Nishiyama T."/>
            <person name="Hasebe M."/>
            <person name="Maruyama T."/>
            <person name="Minagawa J."/>
            <person name="Obokata J."/>
            <person name="Shigenobu S."/>
        </authorList>
    </citation>
    <scope>NUCLEOTIDE SEQUENCE [LARGE SCALE GENOMIC DNA]</scope>
</reference>
<dbReference type="Gene3D" id="2.10.80.10">
    <property type="entry name" value="Lipase, subunit A"/>
    <property type="match status" value="1"/>
</dbReference>
<sequence length="177" mass="19554">MSEPVVSWCVQPNLSPLAREPDQTELRLLVSPDTMKLQIVLVIASVFTAAYAAVGQVCMTEAECDPGECCQILSEFMVVSKRDLLPLQTLPPLRKTGTCHKYQNEGDHCNTFDKINGYCSCAPGLKCNTYQVALPTLKPVMTMAPTVVTHMMSAARRAFLPPKDGYEWVSKCEKINP</sequence>
<comment type="caution">
    <text evidence="1">The sequence shown here is derived from an EMBL/GenBank/DDBJ whole genome shotgun (WGS) entry which is preliminary data.</text>
</comment>
<dbReference type="EMBL" id="BLXT01005763">
    <property type="protein sequence ID" value="GFO25626.1"/>
    <property type="molecule type" value="Genomic_DNA"/>
</dbReference>
<evidence type="ECO:0000313" key="2">
    <source>
        <dbReference type="Proteomes" id="UP000735302"/>
    </source>
</evidence>
<dbReference type="Proteomes" id="UP000735302">
    <property type="component" value="Unassembled WGS sequence"/>
</dbReference>
<accession>A0AAV4BYL5</accession>
<name>A0AAV4BYL5_9GAST</name>
<organism evidence="1 2">
    <name type="scientific">Plakobranchus ocellatus</name>
    <dbReference type="NCBI Taxonomy" id="259542"/>
    <lineage>
        <taxon>Eukaryota</taxon>
        <taxon>Metazoa</taxon>
        <taxon>Spiralia</taxon>
        <taxon>Lophotrochozoa</taxon>
        <taxon>Mollusca</taxon>
        <taxon>Gastropoda</taxon>
        <taxon>Heterobranchia</taxon>
        <taxon>Euthyneura</taxon>
        <taxon>Panpulmonata</taxon>
        <taxon>Sacoglossa</taxon>
        <taxon>Placobranchoidea</taxon>
        <taxon>Plakobranchidae</taxon>
        <taxon>Plakobranchus</taxon>
    </lineage>
</organism>
<keyword evidence="2" id="KW-1185">Reference proteome</keyword>